<dbReference type="PANTHER" id="PTHR42724:SF1">
    <property type="entry name" value="TETRAACYLDISACCHARIDE 4'-KINASE, MITOCHONDRIAL-RELATED"/>
    <property type="match status" value="1"/>
</dbReference>
<organism evidence="14 15">
    <name type="scientific">Salinimicrobium marinum</name>
    <dbReference type="NCBI Taxonomy" id="680283"/>
    <lineage>
        <taxon>Bacteria</taxon>
        <taxon>Pseudomonadati</taxon>
        <taxon>Bacteroidota</taxon>
        <taxon>Flavobacteriia</taxon>
        <taxon>Flavobacteriales</taxon>
        <taxon>Flavobacteriaceae</taxon>
        <taxon>Salinimicrobium</taxon>
    </lineage>
</organism>
<keyword evidence="7 13" id="KW-0808">Transferase</keyword>
<evidence type="ECO:0000256" key="6">
    <source>
        <dbReference type="ARBA" id="ARBA00022556"/>
    </source>
</evidence>
<dbReference type="Pfam" id="PF02606">
    <property type="entry name" value="LpxK"/>
    <property type="match status" value="1"/>
</dbReference>
<comment type="function">
    <text evidence="1 13">Transfers the gamma-phosphate of ATP to the 4'-position of a tetraacyldisaccharide 1-phosphate intermediate (termed DS-1-P) to form tetraacyldisaccharide 1,4'-bis-phosphate (lipid IVA).</text>
</comment>
<reference evidence="14" key="1">
    <citation type="journal article" date="2014" name="Int. J. Syst. Evol. Microbiol.">
        <title>Complete genome sequence of Corynebacterium casei LMG S-19264T (=DSM 44701T), isolated from a smear-ripened cheese.</title>
        <authorList>
            <consortium name="US DOE Joint Genome Institute (JGI-PGF)"/>
            <person name="Walter F."/>
            <person name="Albersmeier A."/>
            <person name="Kalinowski J."/>
            <person name="Ruckert C."/>
        </authorList>
    </citation>
    <scope>NUCLEOTIDE SEQUENCE</scope>
    <source>
        <strain evidence="14">KCTC 12719</strain>
    </source>
</reference>
<protein>
    <recommendedName>
        <fullName evidence="4 13">Tetraacyldisaccharide 4'-kinase</fullName>
        <ecNumber evidence="3 13">2.7.1.130</ecNumber>
    </recommendedName>
    <alternativeName>
        <fullName evidence="12 13">Lipid A 4'-kinase</fullName>
    </alternativeName>
</protein>
<dbReference type="SUPFAM" id="SSF52540">
    <property type="entry name" value="P-loop containing nucleoside triphosphate hydrolases"/>
    <property type="match status" value="1"/>
</dbReference>
<keyword evidence="9 13" id="KW-0418">Kinase</keyword>
<dbReference type="GO" id="GO:0009244">
    <property type="term" value="P:lipopolysaccharide core region biosynthetic process"/>
    <property type="evidence" value="ECO:0007669"/>
    <property type="project" value="TreeGrafter"/>
</dbReference>
<dbReference type="NCBIfam" id="TIGR00682">
    <property type="entry name" value="lpxK"/>
    <property type="match status" value="1"/>
</dbReference>
<dbReference type="PANTHER" id="PTHR42724">
    <property type="entry name" value="TETRAACYLDISACCHARIDE 4'-KINASE"/>
    <property type="match status" value="1"/>
</dbReference>
<comment type="similarity">
    <text evidence="13">Belongs to the LpxK family.</text>
</comment>
<dbReference type="InterPro" id="IPR027417">
    <property type="entry name" value="P-loop_NTPase"/>
</dbReference>
<comment type="catalytic activity">
    <reaction evidence="13">
        <text>a lipid A disaccharide + ATP = a lipid IVA + ADP + H(+)</text>
        <dbReference type="Rhea" id="RHEA:67840"/>
        <dbReference type="ChEBI" id="CHEBI:15378"/>
        <dbReference type="ChEBI" id="CHEBI:30616"/>
        <dbReference type="ChEBI" id="CHEBI:176343"/>
        <dbReference type="ChEBI" id="CHEBI:176425"/>
        <dbReference type="ChEBI" id="CHEBI:456216"/>
        <dbReference type="EC" id="2.7.1.130"/>
    </reaction>
</comment>
<evidence type="ECO:0000313" key="15">
    <source>
        <dbReference type="Proteomes" id="UP000610456"/>
    </source>
</evidence>
<evidence type="ECO:0000256" key="7">
    <source>
        <dbReference type="ARBA" id="ARBA00022679"/>
    </source>
</evidence>
<keyword evidence="8 13" id="KW-0547">Nucleotide-binding</keyword>
<dbReference type="EMBL" id="BMXB01000015">
    <property type="protein sequence ID" value="GHA46462.1"/>
    <property type="molecule type" value="Genomic_DNA"/>
</dbReference>
<keyword evidence="5 13" id="KW-0444">Lipid biosynthesis</keyword>
<accession>A0A918SIS1</accession>
<keyword evidence="10 13" id="KW-0067">ATP-binding</keyword>
<evidence type="ECO:0000256" key="9">
    <source>
        <dbReference type="ARBA" id="ARBA00022777"/>
    </source>
</evidence>
<keyword evidence="6 13" id="KW-0441">Lipid A biosynthesis</keyword>
<proteinExistence type="inferred from homology"/>
<dbReference type="GO" id="GO:0005886">
    <property type="term" value="C:plasma membrane"/>
    <property type="evidence" value="ECO:0007669"/>
    <property type="project" value="TreeGrafter"/>
</dbReference>
<evidence type="ECO:0000256" key="5">
    <source>
        <dbReference type="ARBA" id="ARBA00022516"/>
    </source>
</evidence>
<dbReference type="GO" id="GO:0009029">
    <property type="term" value="F:lipid-A 4'-kinase activity"/>
    <property type="evidence" value="ECO:0007669"/>
    <property type="project" value="UniProtKB-UniRule"/>
</dbReference>
<name>A0A918SIS1_9FLAO</name>
<evidence type="ECO:0000256" key="12">
    <source>
        <dbReference type="ARBA" id="ARBA00029757"/>
    </source>
</evidence>
<evidence type="ECO:0000256" key="10">
    <source>
        <dbReference type="ARBA" id="ARBA00022840"/>
    </source>
</evidence>
<dbReference type="Proteomes" id="UP000610456">
    <property type="component" value="Unassembled WGS sequence"/>
</dbReference>
<dbReference type="GO" id="GO:0005524">
    <property type="term" value="F:ATP binding"/>
    <property type="evidence" value="ECO:0007669"/>
    <property type="project" value="UniProtKB-UniRule"/>
</dbReference>
<evidence type="ECO:0000256" key="11">
    <source>
        <dbReference type="ARBA" id="ARBA00023098"/>
    </source>
</evidence>
<evidence type="ECO:0000256" key="4">
    <source>
        <dbReference type="ARBA" id="ARBA00016436"/>
    </source>
</evidence>
<evidence type="ECO:0000256" key="1">
    <source>
        <dbReference type="ARBA" id="ARBA00002274"/>
    </source>
</evidence>
<gene>
    <name evidence="13 14" type="primary">lpxK</name>
    <name evidence="14" type="ORF">GCM10007103_29460</name>
</gene>
<dbReference type="HAMAP" id="MF_00409">
    <property type="entry name" value="LpxK"/>
    <property type="match status" value="1"/>
</dbReference>
<dbReference type="GO" id="GO:0009245">
    <property type="term" value="P:lipid A biosynthetic process"/>
    <property type="evidence" value="ECO:0007669"/>
    <property type="project" value="UniProtKB-UniRule"/>
</dbReference>
<dbReference type="InterPro" id="IPR003758">
    <property type="entry name" value="LpxK"/>
</dbReference>
<dbReference type="AlphaFoldDB" id="A0A918SIS1"/>
<keyword evidence="11 13" id="KW-0443">Lipid metabolism</keyword>
<sequence>MQLRNTFYDHGIFESHRFDLPVICVGNLSVGGTGKSPMVEYLISLLQEKSKVATLSRGYKRTTTGFHLLNGNESAAETGDEPLQFKTKFPEVMVAVDEKRRHGIEQLLKLEPKPEVILLDDAFQHRKVSAGLNIILTPHSNLYTKDLVLPAGNLREPVSGADRAGIVVVTKCPENLKEEEKERIAKSLKLNEDQELFFSTIAYNSVALSADAPVELETFRGKDLCVVTGIANPDPFIEYLKKQGIQFEHLEFPDHHNFTASELETIQKHPLVLTTEKDFMRLKGELPKETLFYLPIKTKFLGRKEKFDKMIENYAIKK</sequence>
<keyword evidence="15" id="KW-1185">Reference proteome</keyword>
<comment type="caution">
    <text evidence="14">The sequence shown here is derived from an EMBL/GenBank/DDBJ whole genome shotgun (WGS) entry which is preliminary data.</text>
</comment>
<reference evidence="14" key="2">
    <citation type="submission" date="2020-09" db="EMBL/GenBank/DDBJ databases">
        <authorList>
            <person name="Sun Q."/>
            <person name="Kim S."/>
        </authorList>
    </citation>
    <scope>NUCLEOTIDE SEQUENCE</scope>
    <source>
        <strain evidence="14">KCTC 12719</strain>
    </source>
</reference>
<evidence type="ECO:0000256" key="13">
    <source>
        <dbReference type="HAMAP-Rule" id="MF_00409"/>
    </source>
</evidence>
<evidence type="ECO:0000256" key="3">
    <source>
        <dbReference type="ARBA" id="ARBA00012071"/>
    </source>
</evidence>
<comment type="pathway">
    <text evidence="2 13">Glycolipid biosynthesis; lipid IV(A) biosynthesis; lipid IV(A) from (3R)-3-hydroxytetradecanoyl-[acyl-carrier-protein] and UDP-N-acetyl-alpha-D-glucosamine: step 6/6.</text>
</comment>
<comment type="caution">
    <text evidence="13">Lacks conserved residue(s) required for the propagation of feature annotation.</text>
</comment>
<dbReference type="EC" id="2.7.1.130" evidence="3 13"/>
<evidence type="ECO:0000256" key="2">
    <source>
        <dbReference type="ARBA" id="ARBA00004870"/>
    </source>
</evidence>
<evidence type="ECO:0000313" key="14">
    <source>
        <dbReference type="EMBL" id="GHA46462.1"/>
    </source>
</evidence>
<evidence type="ECO:0000256" key="8">
    <source>
        <dbReference type="ARBA" id="ARBA00022741"/>
    </source>
</evidence>